<dbReference type="Gene3D" id="3.60.110.10">
    <property type="entry name" value="Carbon-nitrogen hydrolase"/>
    <property type="match status" value="1"/>
</dbReference>
<sequence>MTTMRISLIQTPLSWEDPRTNRENFTEKINSIEETDLILLPEMFATGFTMQPENVAETMEGESVTWMRETAQAKNCAIVGSLVIHEHGDYYNRLVFAFPDGHYKTYDKRHLFTLAGEEKHYTAGSNRLIVEYRGWKICPLVCYDLRFPVFSRNTEDFDLLLYVANWPQKRTQAWDVLLRARAVENMCYVAGLNRIGQDSNKHNYSGHSQVLDSLGNYLLEPFSYEDVITVTLDKAHLEKMRNKLGFLNDRDSFKLL</sequence>
<dbReference type="SUPFAM" id="SSF56317">
    <property type="entry name" value="Carbon-nitrogen hydrolase"/>
    <property type="match status" value="1"/>
</dbReference>
<comment type="caution">
    <text evidence="2">The sequence shown here is derived from an EMBL/GenBank/DDBJ whole genome shotgun (WGS) entry which is preliminary data.</text>
</comment>
<keyword evidence="3" id="KW-1185">Reference proteome</keyword>
<accession>A0ABQ1K349</accession>
<dbReference type="InterPro" id="IPR052737">
    <property type="entry name" value="Omega-amidase_YafV"/>
</dbReference>
<proteinExistence type="predicted"/>
<dbReference type="EMBL" id="BMJE01000007">
    <property type="protein sequence ID" value="GGB84762.1"/>
    <property type="molecule type" value="Genomic_DNA"/>
</dbReference>
<dbReference type="CDD" id="cd07575">
    <property type="entry name" value="Xc-1258_like"/>
    <property type="match status" value="1"/>
</dbReference>
<dbReference type="InterPro" id="IPR003010">
    <property type="entry name" value="C-N_Hydrolase"/>
</dbReference>
<dbReference type="NCBIfam" id="NF007757">
    <property type="entry name" value="PRK10438.1"/>
    <property type="match status" value="1"/>
</dbReference>
<dbReference type="PANTHER" id="PTHR47799:SF1">
    <property type="entry name" value="OMEGA-AMIDASE YAFV"/>
    <property type="match status" value="1"/>
</dbReference>
<dbReference type="PROSITE" id="PS50263">
    <property type="entry name" value="CN_HYDROLASE"/>
    <property type="match status" value="1"/>
</dbReference>
<dbReference type="RefSeq" id="WP_308421058.1">
    <property type="nucleotide sequence ID" value="NZ_BMJE01000007.1"/>
</dbReference>
<dbReference type="PANTHER" id="PTHR47799">
    <property type="entry name" value="OMEGA-AMIDASE YAFV"/>
    <property type="match status" value="1"/>
</dbReference>
<evidence type="ECO:0000259" key="1">
    <source>
        <dbReference type="PROSITE" id="PS50263"/>
    </source>
</evidence>
<feature type="domain" description="CN hydrolase" evidence="1">
    <location>
        <begin position="4"/>
        <end position="234"/>
    </location>
</feature>
<dbReference type="Pfam" id="PF00795">
    <property type="entry name" value="CN_hydrolase"/>
    <property type="match status" value="1"/>
</dbReference>
<dbReference type="Proteomes" id="UP000615760">
    <property type="component" value="Unassembled WGS sequence"/>
</dbReference>
<evidence type="ECO:0000313" key="2">
    <source>
        <dbReference type="EMBL" id="GGB84762.1"/>
    </source>
</evidence>
<gene>
    <name evidence="2" type="ORF">GCM10007424_26020</name>
</gene>
<protein>
    <submittedName>
        <fullName evidence="2">Amidohydrolase</fullName>
    </submittedName>
</protein>
<reference evidence="3" key="1">
    <citation type="journal article" date="2019" name="Int. J. Syst. Evol. Microbiol.">
        <title>The Global Catalogue of Microorganisms (GCM) 10K type strain sequencing project: providing services to taxonomists for standard genome sequencing and annotation.</title>
        <authorList>
            <consortium name="The Broad Institute Genomics Platform"/>
            <consortium name="The Broad Institute Genome Sequencing Center for Infectious Disease"/>
            <person name="Wu L."/>
            <person name="Ma J."/>
        </authorList>
    </citation>
    <scope>NUCLEOTIDE SEQUENCE [LARGE SCALE GENOMIC DNA]</scope>
    <source>
        <strain evidence="3">CGMCC 1.15461</strain>
    </source>
</reference>
<name>A0ABQ1K349_9FLAO</name>
<evidence type="ECO:0000313" key="3">
    <source>
        <dbReference type="Proteomes" id="UP000615760"/>
    </source>
</evidence>
<dbReference type="InterPro" id="IPR036526">
    <property type="entry name" value="C-N_Hydrolase_sf"/>
</dbReference>
<organism evidence="2 3">
    <name type="scientific">Flavobacterium suaedae</name>
    <dbReference type="NCBI Taxonomy" id="1767027"/>
    <lineage>
        <taxon>Bacteria</taxon>
        <taxon>Pseudomonadati</taxon>
        <taxon>Bacteroidota</taxon>
        <taxon>Flavobacteriia</taxon>
        <taxon>Flavobacteriales</taxon>
        <taxon>Flavobacteriaceae</taxon>
        <taxon>Flavobacterium</taxon>
    </lineage>
</organism>